<evidence type="ECO:0000256" key="5">
    <source>
        <dbReference type="NCBIfam" id="TIGR00260"/>
    </source>
</evidence>
<evidence type="ECO:0000256" key="4">
    <source>
        <dbReference type="ARBA" id="ARBA00023239"/>
    </source>
</evidence>
<dbReference type="CDD" id="cd01563">
    <property type="entry name" value="Thr-synth_1"/>
    <property type="match status" value="1"/>
</dbReference>
<feature type="modified residue" description="N6-(pyridoxal phosphate)lysine" evidence="6">
    <location>
        <position position="109"/>
    </location>
</feature>
<comment type="caution">
    <text evidence="9">The sequence shown here is derived from an EMBL/GenBank/DDBJ whole genome shotgun (WGS) entry which is preliminary data.</text>
</comment>
<organism evidence="9 10">
    <name type="scientific">Halorutilus salinus</name>
    <dbReference type="NCBI Taxonomy" id="2487751"/>
    <lineage>
        <taxon>Archaea</taxon>
        <taxon>Methanobacteriati</taxon>
        <taxon>Methanobacteriota</taxon>
        <taxon>Stenosarchaea group</taxon>
        <taxon>Halobacteria</taxon>
        <taxon>Halorutilales</taxon>
        <taxon>Halorutilaceae</taxon>
        <taxon>Halorutilus</taxon>
    </lineage>
</organism>
<keyword evidence="3 6" id="KW-0663">Pyridoxal phosphate</keyword>
<evidence type="ECO:0000256" key="3">
    <source>
        <dbReference type="ARBA" id="ARBA00022898"/>
    </source>
</evidence>
<dbReference type="GO" id="GO:0009097">
    <property type="term" value="P:isoleucine biosynthetic process"/>
    <property type="evidence" value="ECO:0007669"/>
    <property type="project" value="TreeGrafter"/>
</dbReference>
<accession>A0A9Q4C2L7</accession>
<dbReference type="InterPro" id="IPR004450">
    <property type="entry name" value="Thr_synthase-like"/>
</dbReference>
<dbReference type="GO" id="GO:0003941">
    <property type="term" value="F:L-serine ammonia-lyase activity"/>
    <property type="evidence" value="ECO:0007669"/>
    <property type="project" value="TreeGrafter"/>
</dbReference>
<dbReference type="GO" id="GO:0006567">
    <property type="term" value="P:L-threonine catabolic process"/>
    <property type="evidence" value="ECO:0007669"/>
    <property type="project" value="TreeGrafter"/>
</dbReference>
<dbReference type="GO" id="GO:0004795">
    <property type="term" value="F:threonine synthase activity"/>
    <property type="evidence" value="ECO:0007669"/>
    <property type="project" value="UniProtKB-UniRule"/>
</dbReference>
<comment type="similarity">
    <text evidence="2">Belongs to the threonine synthase family.</text>
</comment>
<evidence type="ECO:0000256" key="6">
    <source>
        <dbReference type="PIRSR" id="PIRSR604450-51"/>
    </source>
</evidence>
<evidence type="ECO:0000259" key="8">
    <source>
        <dbReference type="Pfam" id="PF00291"/>
    </source>
</evidence>
<dbReference type="EMBL" id="RKLV01000001">
    <property type="protein sequence ID" value="MCX2817810.1"/>
    <property type="molecule type" value="Genomic_DNA"/>
</dbReference>
<dbReference type="InterPro" id="IPR036052">
    <property type="entry name" value="TrpB-like_PALP_sf"/>
</dbReference>
<evidence type="ECO:0000256" key="7">
    <source>
        <dbReference type="SAM" id="MobiDB-lite"/>
    </source>
</evidence>
<proteinExistence type="inferred from homology"/>
<dbReference type="AlphaFoldDB" id="A0A9Q4C2L7"/>
<dbReference type="NCBIfam" id="TIGR00260">
    <property type="entry name" value="thrC"/>
    <property type="match status" value="1"/>
</dbReference>
<keyword evidence="10" id="KW-1185">Reference proteome</keyword>
<dbReference type="InterPro" id="IPR050147">
    <property type="entry name" value="Ser/Thr_Dehydratase"/>
</dbReference>
<dbReference type="Gene3D" id="3.40.50.1100">
    <property type="match status" value="2"/>
</dbReference>
<dbReference type="InterPro" id="IPR001926">
    <property type="entry name" value="TrpB-like_PALP"/>
</dbReference>
<dbReference type="RefSeq" id="WP_266085299.1">
    <property type="nucleotide sequence ID" value="NZ_RKLV01000001.1"/>
</dbReference>
<feature type="compositionally biased region" description="Basic and acidic residues" evidence="7">
    <location>
        <begin position="400"/>
        <end position="413"/>
    </location>
</feature>
<dbReference type="PANTHER" id="PTHR48078">
    <property type="entry name" value="THREONINE DEHYDRATASE, MITOCHONDRIAL-RELATED"/>
    <property type="match status" value="1"/>
</dbReference>
<sequence length="413" mass="44496">MTVDCLRCRECGREYPAEIRNTCEACFGPLEVVYDWDDVDVTREEIEDGPASIRRYVDLLPVENEDSFAQVDLGTGRNGLHRADNLADELGIDEVYILNDSVNPSFSFKDRVTAVAVARAIDFGVDAIGCASTGNLASSVAAHAAKADLPAYIFIPDTIEEGKITQTLAYEPEIVPVDGNYDDANRLATEVADDNGWGFVNINLRPYYTEGSCTMAYEAAEGLGWESPDHVVHPMAAGASLLSVKRGYENLERLGLIDDSDVRMSGAQPEGFPIARAVRDDAPVEPVDDYETLAHSLAIGNPADGFYAKDAINETGGYAADPDDDAIVEGIKLLASTEGLYTEPAGGTTIAGLKQLADEGHIGEDETVVVNITGNGLKAEETVSQYVDVPESISPSLTEFENRNKEDKKVTAQ</sequence>
<dbReference type="Pfam" id="PF00291">
    <property type="entry name" value="PALP"/>
    <property type="match status" value="1"/>
</dbReference>
<evidence type="ECO:0000256" key="1">
    <source>
        <dbReference type="ARBA" id="ARBA00001933"/>
    </source>
</evidence>
<dbReference type="EC" id="4.2.3.1" evidence="5"/>
<feature type="region of interest" description="Disordered" evidence="7">
    <location>
        <begin position="392"/>
        <end position="413"/>
    </location>
</feature>
<reference evidence="9" key="1">
    <citation type="submission" date="2022-09" db="EMBL/GenBank/DDBJ databases">
        <title>Haloadaptaus new haloarchaeum isolated from saline soil.</title>
        <authorList>
            <person name="Duran-Viseras A."/>
            <person name="Sanchez-Porro C."/>
            <person name="Ventosa A."/>
        </authorList>
    </citation>
    <scope>NUCLEOTIDE SEQUENCE</scope>
    <source>
        <strain evidence="9">F3-133</strain>
    </source>
</reference>
<comment type="cofactor">
    <cofactor evidence="1 6">
        <name>pyridoxal 5'-phosphate</name>
        <dbReference type="ChEBI" id="CHEBI:597326"/>
    </cofactor>
</comment>
<evidence type="ECO:0000256" key="2">
    <source>
        <dbReference type="ARBA" id="ARBA00005517"/>
    </source>
</evidence>
<dbReference type="GO" id="GO:0009088">
    <property type="term" value="P:threonine biosynthetic process"/>
    <property type="evidence" value="ECO:0007669"/>
    <property type="project" value="UniProtKB-UniRule"/>
</dbReference>
<dbReference type="Proteomes" id="UP001149411">
    <property type="component" value="Unassembled WGS sequence"/>
</dbReference>
<dbReference type="PANTHER" id="PTHR48078:SF6">
    <property type="entry name" value="L-THREONINE DEHYDRATASE CATABOLIC TDCB"/>
    <property type="match status" value="1"/>
</dbReference>
<evidence type="ECO:0000313" key="10">
    <source>
        <dbReference type="Proteomes" id="UP001149411"/>
    </source>
</evidence>
<dbReference type="SUPFAM" id="SSF53686">
    <property type="entry name" value="Tryptophan synthase beta subunit-like PLP-dependent enzymes"/>
    <property type="match status" value="1"/>
</dbReference>
<feature type="domain" description="Tryptophan synthase beta chain-like PALP" evidence="8">
    <location>
        <begin position="72"/>
        <end position="374"/>
    </location>
</feature>
<protein>
    <recommendedName>
        <fullName evidence="5">Threonine synthase</fullName>
        <ecNumber evidence="5">4.2.3.1</ecNumber>
    </recommendedName>
</protein>
<keyword evidence="4 9" id="KW-0456">Lyase</keyword>
<gene>
    <name evidence="9" type="primary">thrC</name>
    <name evidence="9" type="ORF">EGH25_00320</name>
</gene>
<dbReference type="GO" id="GO:0004794">
    <property type="term" value="F:threonine deaminase activity"/>
    <property type="evidence" value="ECO:0007669"/>
    <property type="project" value="TreeGrafter"/>
</dbReference>
<evidence type="ECO:0000313" key="9">
    <source>
        <dbReference type="EMBL" id="MCX2817810.1"/>
    </source>
</evidence>
<name>A0A9Q4C2L7_9EURY</name>
<dbReference type="GO" id="GO:0006565">
    <property type="term" value="P:L-serine catabolic process"/>
    <property type="evidence" value="ECO:0007669"/>
    <property type="project" value="TreeGrafter"/>
</dbReference>